<dbReference type="InterPro" id="IPR005467">
    <property type="entry name" value="His_kinase_dom"/>
</dbReference>
<dbReference type="PANTHER" id="PTHR45453">
    <property type="entry name" value="PHOSPHATE REGULON SENSOR PROTEIN PHOR"/>
    <property type="match status" value="1"/>
</dbReference>
<keyword evidence="16" id="KW-1185">Reference proteome</keyword>
<keyword evidence="12 13" id="KW-0472">Membrane</keyword>
<evidence type="ECO:0000256" key="10">
    <source>
        <dbReference type="ARBA" id="ARBA00022989"/>
    </source>
</evidence>
<reference evidence="15 16" key="1">
    <citation type="submission" date="2018-04" db="EMBL/GenBank/DDBJ databases">
        <title>Genomic Encyclopedia of Archaeal and Bacterial Type Strains, Phase II (KMG-II): from individual species to whole genera.</title>
        <authorList>
            <person name="Goeker M."/>
        </authorList>
    </citation>
    <scope>NUCLEOTIDE SEQUENCE [LARGE SCALE GENOMIC DNA]</scope>
    <source>
        <strain evidence="15 16">DSM 45169</strain>
    </source>
</reference>
<keyword evidence="6 13" id="KW-0812">Transmembrane</keyword>
<dbReference type="InterPro" id="IPR004358">
    <property type="entry name" value="Sig_transdc_His_kin-like_C"/>
</dbReference>
<dbReference type="Gene3D" id="3.30.565.10">
    <property type="entry name" value="Histidine kinase-like ATPase, C-terminal domain"/>
    <property type="match status" value="1"/>
</dbReference>
<dbReference type="InterPro" id="IPR036890">
    <property type="entry name" value="HATPase_C_sf"/>
</dbReference>
<comment type="catalytic activity">
    <reaction evidence="1">
        <text>ATP + protein L-histidine = ADP + protein N-phospho-L-histidine.</text>
        <dbReference type="EC" id="2.7.13.3"/>
    </reaction>
</comment>
<evidence type="ECO:0000256" key="11">
    <source>
        <dbReference type="ARBA" id="ARBA00023012"/>
    </source>
</evidence>
<keyword evidence="10 13" id="KW-1133">Transmembrane helix</keyword>
<keyword evidence="4" id="KW-1003">Cell membrane</keyword>
<dbReference type="PRINTS" id="PR00344">
    <property type="entry name" value="BCTRLSENSOR"/>
</dbReference>
<evidence type="ECO:0000256" key="8">
    <source>
        <dbReference type="ARBA" id="ARBA00022777"/>
    </source>
</evidence>
<feature type="transmembrane region" description="Helical" evidence="13">
    <location>
        <begin position="9"/>
        <end position="28"/>
    </location>
</feature>
<dbReference type="EMBL" id="PZZP01000001">
    <property type="protein sequence ID" value="PTM58720.1"/>
    <property type="molecule type" value="Genomic_DNA"/>
</dbReference>
<dbReference type="GO" id="GO:0000155">
    <property type="term" value="F:phosphorelay sensor kinase activity"/>
    <property type="evidence" value="ECO:0007669"/>
    <property type="project" value="TreeGrafter"/>
</dbReference>
<feature type="transmembrane region" description="Helical" evidence="13">
    <location>
        <begin position="34"/>
        <end position="53"/>
    </location>
</feature>
<keyword evidence="9" id="KW-0067">ATP-binding</keyword>
<dbReference type="FunFam" id="3.30.565.10:FF:000057">
    <property type="entry name" value="Sensor histidine kinase"/>
    <property type="match status" value="1"/>
</dbReference>
<keyword evidence="7" id="KW-0547">Nucleotide-binding</keyword>
<accession>A0A2T4ZA16</accession>
<evidence type="ECO:0000256" key="1">
    <source>
        <dbReference type="ARBA" id="ARBA00000085"/>
    </source>
</evidence>
<dbReference type="RefSeq" id="WP_245891080.1">
    <property type="nucleotide sequence ID" value="NZ_PZZP01000001.1"/>
</dbReference>
<evidence type="ECO:0000256" key="12">
    <source>
        <dbReference type="ARBA" id="ARBA00023136"/>
    </source>
</evidence>
<dbReference type="GO" id="GO:0005524">
    <property type="term" value="F:ATP binding"/>
    <property type="evidence" value="ECO:0007669"/>
    <property type="project" value="UniProtKB-KW"/>
</dbReference>
<dbReference type="SMART" id="SM00387">
    <property type="entry name" value="HATPase_c"/>
    <property type="match status" value="1"/>
</dbReference>
<dbReference type="PANTHER" id="PTHR45453:SF2">
    <property type="entry name" value="HISTIDINE KINASE"/>
    <property type="match status" value="1"/>
</dbReference>
<evidence type="ECO:0000256" key="3">
    <source>
        <dbReference type="ARBA" id="ARBA00012438"/>
    </source>
</evidence>
<evidence type="ECO:0000256" key="13">
    <source>
        <dbReference type="SAM" id="Phobius"/>
    </source>
</evidence>
<sequence length="333" mass="39558">MKLFWRDHMLLLIIYGIQMALFPLVYWLDGYRGGSVLLYPMGLSAFFLFCYLLQRYIRHRSFYRRLSQEIVSLDESMQKTDNAPLSEALDRLMTKQFRLYQAEIAHYKNKLHDHITFITQWVHQMKTPISVIDLTIQEEDHPHNDSIKEELDRLYKGLDMVLYASRLEHFEHDFHVESIHLSQLVKQVISENRRLFIRHKLYPDVQIPDHLTIYSDEKWLSFILTQLLTNAVRYSAGIGKKITFYGEDRGKRVILEVRDEGVGIRKQDRRRVFDPYFTGRHGRDYPESTGMGLYLVREICSRLEHHVRLESKEGVGTVVRLVFRRSTPAHTNK</sequence>
<comment type="subcellular location">
    <subcellularLocation>
        <location evidence="2">Cell membrane</location>
        <topology evidence="2">Multi-pass membrane protein</topology>
    </subcellularLocation>
</comment>
<evidence type="ECO:0000256" key="4">
    <source>
        <dbReference type="ARBA" id="ARBA00022475"/>
    </source>
</evidence>
<evidence type="ECO:0000259" key="14">
    <source>
        <dbReference type="PROSITE" id="PS50109"/>
    </source>
</evidence>
<dbReference type="Pfam" id="PF02518">
    <property type="entry name" value="HATPase_c"/>
    <property type="match status" value="1"/>
</dbReference>
<dbReference type="InterPro" id="IPR003594">
    <property type="entry name" value="HATPase_dom"/>
</dbReference>
<evidence type="ECO:0000256" key="5">
    <source>
        <dbReference type="ARBA" id="ARBA00022679"/>
    </source>
</evidence>
<dbReference type="AlphaFoldDB" id="A0A2T4ZA16"/>
<feature type="domain" description="Histidine kinase" evidence="14">
    <location>
        <begin position="120"/>
        <end position="327"/>
    </location>
</feature>
<protein>
    <recommendedName>
        <fullName evidence="3">histidine kinase</fullName>
        <ecNumber evidence="3">2.7.13.3</ecNumber>
    </recommendedName>
</protein>
<dbReference type="GO" id="GO:0004721">
    <property type="term" value="F:phosphoprotein phosphatase activity"/>
    <property type="evidence" value="ECO:0007669"/>
    <property type="project" value="TreeGrafter"/>
</dbReference>
<dbReference type="InterPro" id="IPR050351">
    <property type="entry name" value="BphY/WalK/GraS-like"/>
</dbReference>
<gene>
    <name evidence="15" type="ORF">C8J48_1308</name>
</gene>
<proteinExistence type="predicted"/>
<organism evidence="15 16">
    <name type="scientific">Desmospora activa DSM 45169</name>
    <dbReference type="NCBI Taxonomy" id="1121389"/>
    <lineage>
        <taxon>Bacteria</taxon>
        <taxon>Bacillati</taxon>
        <taxon>Bacillota</taxon>
        <taxon>Bacilli</taxon>
        <taxon>Bacillales</taxon>
        <taxon>Thermoactinomycetaceae</taxon>
        <taxon>Desmospora</taxon>
    </lineage>
</organism>
<dbReference type="GO" id="GO:0016036">
    <property type="term" value="P:cellular response to phosphate starvation"/>
    <property type="evidence" value="ECO:0007669"/>
    <property type="project" value="TreeGrafter"/>
</dbReference>
<evidence type="ECO:0000256" key="6">
    <source>
        <dbReference type="ARBA" id="ARBA00022692"/>
    </source>
</evidence>
<comment type="caution">
    <text evidence="15">The sequence shown here is derived from an EMBL/GenBank/DDBJ whole genome shotgun (WGS) entry which is preliminary data.</text>
</comment>
<keyword evidence="8 15" id="KW-0418">Kinase</keyword>
<evidence type="ECO:0000313" key="15">
    <source>
        <dbReference type="EMBL" id="PTM58720.1"/>
    </source>
</evidence>
<dbReference type="EC" id="2.7.13.3" evidence="3"/>
<evidence type="ECO:0000256" key="2">
    <source>
        <dbReference type="ARBA" id="ARBA00004651"/>
    </source>
</evidence>
<name>A0A2T4ZA16_9BACL</name>
<evidence type="ECO:0000256" key="9">
    <source>
        <dbReference type="ARBA" id="ARBA00022840"/>
    </source>
</evidence>
<dbReference type="SUPFAM" id="SSF55874">
    <property type="entry name" value="ATPase domain of HSP90 chaperone/DNA topoisomerase II/histidine kinase"/>
    <property type="match status" value="1"/>
</dbReference>
<keyword evidence="11" id="KW-0902">Two-component regulatory system</keyword>
<dbReference type="Proteomes" id="UP000241639">
    <property type="component" value="Unassembled WGS sequence"/>
</dbReference>
<dbReference type="PROSITE" id="PS50109">
    <property type="entry name" value="HIS_KIN"/>
    <property type="match status" value="1"/>
</dbReference>
<keyword evidence="5" id="KW-0808">Transferase</keyword>
<evidence type="ECO:0000313" key="16">
    <source>
        <dbReference type="Proteomes" id="UP000241639"/>
    </source>
</evidence>
<dbReference type="GO" id="GO:0005886">
    <property type="term" value="C:plasma membrane"/>
    <property type="evidence" value="ECO:0007669"/>
    <property type="project" value="UniProtKB-SubCell"/>
</dbReference>
<evidence type="ECO:0000256" key="7">
    <source>
        <dbReference type="ARBA" id="ARBA00022741"/>
    </source>
</evidence>